<evidence type="ECO:0000313" key="3">
    <source>
        <dbReference type="WBParaSite" id="maker-uti_cns_0003376-snap-gene-0.2-mRNA-1"/>
    </source>
</evidence>
<dbReference type="Proteomes" id="UP000095280">
    <property type="component" value="Unplaced"/>
</dbReference>
<feature type="region of interest" description="Disordered" evidence="1">
    <location>
        <begin position="44"/>
        <end position="97"/>
    </location>
</feature>
<proteinExistence type="predicted"/>
<organism evidence="2 3">
    <name type="scientific">Macrostomum lignano</name>
    <dbReference type="NCBI Taxonomy" id="282301"/>
    <lineage>
        <taxon>Eukaryota</taxon>
        <taxon>Metazoa</taxon>
        <taxon>Spiralia</taxon>
        <taxon>Lophotrochozoa</taxon>
        <taxon>Platyhelminthes</taxon>
        <taxon>Rhabditophora</taxon>
        <taxon>Macrostomorpha</taxon>
        <taxon>Macrostomida</taxon>
        <taxon>Macrostomidae</taxon>
        <taxon>Macrostomum</taxon>
    </lineage>
</organism>
<keyword evidence="2" id="KW-1185">Reference proteome</keyword>
<reference evidence="3 4" key="1">
    <citation type="submission" date="2016-11" db="UniProtKB">
        <authorList>
            <consortium name="WormBaseParasite"/>
        </authorList>
    </citation>
    <scope>IDENTIFICATION</scope>
</reference>
<sequence>KGLLGAPQLGSVSGSGGLQLSKTALAFFGAEKLQTQLYSFSSEFSQHSSQRATDASQSQALPSSSAPSAPRQRSGDSAALEQPKADLRHAGLGQLHG</sequence>
<name>A0A1I8GX07_9PLAT</name>
<evidence type="ECO:0000256" key="1">
    <source>
        <dbReference type="SAM" id="MobiDB-lite"/>
    </source>
</evidence>
<dbReference type="AlphaFoldDB" id="A0A1I8GX07"/>
<dbReference type="WBParaSite" id="maker-uti_cns_0006214-snap-gene-0.14-mRNA-1">
    <property type="protein sequence ID" value="maker-uti_cns_0006214-snap-gene-0.14-mRNA-1"/>
    <property type="gene ID" value="maker-uti_cns_0006214-snap-gene-0.14"/>
</dbReference>
<evidence type="ECO:0000313" key="2">
    <source>
        <dbReference type="Proteomes" id="UP000095280"/>
    </source>
</evidence>
<dbReference type="WBParaSite" id="maker-uti_cns_0004340-snap-gene-0.1-mRNA-1">
    <property type="protein sequence ID" value="maker-uti_cns_0004340-snap-gene-0.1-mRNA-1"/>
    <property type="gene ID" value="maker-uti_cns_0004340-snap-gene-0.1"/>
</dbReference>
<accession>A0A1I8GX07</accession>
<evidence type="ECO:0000313" key="4">
    <source>
        <dbReference type="WBParaSite" id="maker-uti_cns_0004340-snap-gene-0.1-mRNA-1"/>
    </source>
</evidence>
<feature type="compositionally biased region" description="Low complexity" evidence="1">
    <location>
        <begin position="44"/>
        <end position="72"/>
    </location>
</feature>
<protein>
    <submittedName>
        <fullName evidence="3 4">Tumor protein p53 regulated apoptosis inducing protein 1</fullName>
    </submittedName>
</protein>
<dbReference type="WBParaSite" id="maker-uti_cns_0003376-snap-gene-0.2-mRNA-1">
    <property type="protein sequence ID" value="maker-uti_cns_0003376-snap-gene-0.2-mRNA-1"/>
    <property type="gene ID" value="maker-uti_cns_0003376-snap-gene-0.2"/>
</dbReference>